<dbReference type="GO" id="GO:0046872">
    <property type="term" value="F:metal ion binding"/>
    <property type="evidence" value="ECO:0007669"/>
    <property type="project" value="UniProtKB-KW"/>
</dbReference>
<feature type="domain" description="Hcy-binding" evidence="6">
    <location>
        <begin position="11"/>
        <end position="325"/>
    </location>
</feature>
<comment type="cofactor">
    <cofactor evidence="5">
        <name>Zn(2+)</name>
        <dbReference type="ChEBI" id="CHEBI:29105"/>
    </cofactor>
</comment>
<evidence type="ECO:0000256" key="5">
    <source>
        <dbReference type="PROSITE-ProRule" id="PRU00333"/>
    </source>
</evidence>
<dbReference type="STRING" id="88036.D8R9I7"/>
<dbReference type="InterPro" id="IPR051486">
    <property type="entry name" value="Hcy_S-methyltransferase"/>
</dbReference>
<dbReference type="PIRSF" id="PIRSF037505">
    <property type="entry name" value="Betaine_HMT"/>
    <property type="match status" value="1"/>
</dbReference>
<dbReference type="PANTHER" id="PTHR46015">
    <property type="entry name" value="ZGC:172121"/>
    <property type="match status" value="1"/>
</dbReference>
<dbReference type="NCBIfam" id="NF007020">
    <property type="entry name" value="PRK09485.1"/>
    <property type="match status" value="1"/>
</dbReference>
<dbReference type="InParanoid" id="D8R9I7"/>
<keyword evidence="2 5" id="KW-0808">Transferase</keyword>
<organism evidence="8">
    <name type="scientific">Selaginella moellendorffii</name>
    <name type="common">Spikemoss</name>
    <dbReference type="NCBI Taxonomy" id="88036"/>
    <lineage>
        <taxon>Eukaryota</taxon>
        <taxon>Viridiplantae</taxon>
        <taxon>Streptophyta</taxon>
        <taxon>Embryophyta</taxon>
        <taxon>Tracheophyta</taxon>
        <taxon>Lycopodiopsida</taxon>
        <taxon>Selaginellales</taxon>
        <taxon>Selaginellaceae</taxon>
        <taxon>Selaginella</taxon>
    </lineage>
</organism>
<dbReference type="Gene3D" id="3.20.20.330">
    <property type="entry name" value="Homocysteine-binding-like domain"/>
    <property type="match status" value="1"/>
</dbReference>
<feature type="binding site" evidence="5">
    <location>
        <position position="311"/>
    </location>
    <ligand>
        <name>Zn(2+)</name>
        <dbReference type="ChEBI" id="CHEBI:29105"/>
    </ligand>
</feature>
<dbReference type="PROSITE" id="PS50970">
    <property type="entry name" value="HCY"/>
    <property type="match status" value="1"/>
</dbReference>
<dbReference type="GO" id="GO:0008168">
    <property type="term" value="F:methyltransferase activity"/>
    <property type="evidence" value="ECO:0007669"/>
    <property type="project" value="UniProtKB-UniRule"/>
</dbReference>
<dbReference type="HOGENOM" id="CLU_004914_3_2_1"/>
<evidence type="ECO:0000256" key="2">
    <source>
        <dbReference type="ARBA" id="ARBA00022679"/>
    </source>
</evidence>
<evidence type="ECO:0000256" key="4">
    <source>
        <dbReference type="ARBA" id="ARBA00022833"/>
    </source>
</evidence>
<keyword evidence="8" id="KW-1185">Reference proteome</keyword>
<dbReference type="KEGG" id="smo:SELMODRAFT_88753"/>
<keyword evidence="3 5" id="KW-0479">Metal-binding</keyword>
<dbReference type="EMBL" id="GL377574">
    <property type="protein sequence ID" value="EFJ31162.1"/>
    <property type="molecule type" value="Genomic_DNA"/>
</dbReference>
<dbReference type="Proteomes" id="UP000001514">
    <property type="component" value="Unassembled WGS sequence"/>
</dbReference>
<dbReference type="Gramene" id="EFJ31162">
    <property type="protein sequence ID" value="EFJ31162"/>
    <property type="gene ID" value="SELMODRAFT_88753"/>
</dbReference>
<dbReference type="PANTHER" id="PTHR46015:SF1">
    <property type="entry name" value="HOMOCYSTEINE S-METHYLTRANSFERASE-LIKE ISOFORM 1"/>
    <property type="match status" value="1"/>
</dbReference>
<proteinExistence type="predicted"/>
<feature type="binding site" evidence="5">
    <location>
        <position position="310"/>
    </location>
    <ligand>
        <name>Zn(2+)</name>
        <dbReference type="ChEBI" id="CHEBI:29105"/>
    </ligand>
</feature>
<dbReference type="InterPro" id="IPR003726">
    <property type="entry name" value="HCY_dom"/>
</dbReference>
<dbReference type="SUPFAM" id="SSF82282">
    <property type="entry name" value="Homocysteine S-methyltransferase"/>
    <property type="match status" value="1"/>
</dbReference>
<sequence length="326" mass="35774">MGSDARPGGFDCLEELVRHKGCVVKDGGFATQLEKHGALLNDPLWSALCLITNPGLIAKVHWEYLESGAEVLVTSSYQATLQGFQSRGISLEESEALLRKSVTLACEARDRFWRTKRAQGAERFNRPLVAASIGSYGAFLADGSEYSGDYGPGMTLKKLKDFHRRRLQILSSCGPDLLAIETIPSKLEAQAFIELLGEEDIDVPAWIAFSSKDGKNVVSGDNFSESIAMLDKCDKVVAVGINCCPPHFVEGLIHEARKATSKTIVVYPNSGEQYDPKTKLWKVQERNCEKDFMAFVKNWKRAGANVIGGCCRTTPDTVRGICSAIF</sequence>
<gene>
    <name evidence="7" type="ORF">SELMODRAFT_88753</name>
</gene>
<evidence type="ECO:0000313" key="7">
    <source>
        <dbReference type="EMBL" id="EFJ31162.1"/>
    </source>
</evidence>
<dbReference type="InterPro" id="IPR017226">
    <property type="entry name" value="BHMT-like"/>
</dbReference>
<evidence type="ECO:0000256" key="1">
    <source>
        <dbReference type="ARBA" id="ARBA00022603"/>
    </source>
</evidence>
<dbReference type="eggNOG" id="KOG1579">
    <property type="taxonomic scope" value="Eukaryota"/>
</dbReference>
<dbReference type="AlphaFoldDB" id="D8R9I7"/>
<evidence type="ECO:0000259" key="6">
    <source>
        <dbReference type="PROSITE" id="PS50970"/>
    </source>
</evidence>
<protein>
    <recommendedName>
        <fullName evidence="6">Hcy-binding domain-containing protein</fullName>
    </recommendedName>
</protein>
<dbReference type="InterPro" id="IPR036589">
    <property type="entry name" value="HCY_dom_sf"/>
</dbReference>
<evidence type="ECO:0000313" key="8">
    <source>
        <dbReference type="Proteomes" id="UP000001514"/>
    </source>
</evidence>
<feature type="binding site" evidence="5">
    <location>
        <position position="243"/>
    </location>
    <ligand>
        <name>Zn(2+)</name>
        <dbReference type="ChEBI" id="CHEBI:29105"/>
    </ligand>
</feature>
<dbReference type="FunFam" id="3.20.20.330:FF:000002">
    <property type="entry name" value="Homocysteine S-methyltransferase"/>
    <property type="match status" value="1"/>
</dbReference>
<dbReference type="GO" id="GO:0032259">
    <property type="term" value="P:methylation"/>
    <property type="evidence" value="ECO:0007669"/>
    <property type="project" value="UniProtKB-KW"/>
</dbReference>
<keyword evidence="1 5" id="KW-0489">Methyltransferase</keyword>
<accession>D8R9I7</accession>
<keyword evidence="4 5" id="KW-0862">Zinc</keyword>
<evidence type="ECO:0000256" key="3">
    <source>
        <dbReference type="ARBA" id="ARBA00022723"/>
    </source>
</evidence>
<name>D8R9I7_SELML</name>
<dbReference type="OMA" id="ADDWLFD"/>
<dbReference type="Pfam" id="PF02574">
    <property type="entry name" value="S-methyl_trans"/>
    <property type="match status" value="1"/>
</dbReference>
<reference evidence="7 8" key="1">
    <citation type="journal article" date="2011" name="Science">
        <title>The Selaginella genome identifies genetic changes associated with the evolution of vascular plants.</title>
        <authorList>
            <person name="Banks J.A."/>
            <person name="Nishiyama T."/>
            <person name="Hasebe M."/>
            <person name="Bowman J.L."/>
            <person name="Gribskov M."/>
            <person name="dePamphilis C."/>
            <person name="Albert V.A."/>
            <person name="Aono N."/>
            <person name="Aoyama T."/>
            <person name="Ambrose B.A."/>
            <person name="Ashton N.W."/>
            <person name="Axtell M.J."/>
            <person name="Barker E."/>
            <person name="Barker M.S."/>
            <person name="Bennetzen J.L."/>
            <person name="Bonawitz N.D."/>
            <person name="Chapple C."/>
            <person name="Cheng C."/>
            <person name="Correa L.G."/>
            <person name="Dacre M."/>
            <person name="DeBarry J."/>
            <person name="Dreyer I."/>
            <person name="Elias M."/>
            <person name="Engstrom E.M."/>
            <person name="Estelle M."/>
            <person name="Feng L."/>
            <person name="Finet C."/>
            <person name="Floyd S.K."/>
            <person name="Frommer W.B."/>
            <person name="Fujita T."/>
            <person name="Gramzow L."/>
            <person name="Gutensohn M."/>
            <person name="Harholt J."/>
            <person name="Hattori M."/>
            <person name="Heyl A."/>
            <person name="Hirai T."/>
            <person name="Hiwatashi Y."/>
            <person name="Ishikawa M."/>
            <person name="Iwata M."/>
            <person name="Karol K.G."/>
            <person name="Koehler B."/>
            <person name="Kolukisaoglu U."/>
            <person name="Kubo M."/>
            <person name="Kurata T."/>
            <person name="Lalonde S."/>
            <person name="Li K."/>
            <person name="Li Y."/>
            <person name="Litt A."/>
            <person name="Lyons E."/>
            <person name="Manning G."/>
            <person name="Maruyama T."/>
            <person name="Michael T.P."/>
            <person name="Mikami K."/>
            <person name="Miyazaki S."/>
            <person name="Morinaga S."/>
            <person name="Murata T."/>
            <person name="Mueller-Roeber B."/>
            <person name="Nelson D.R."/>
            <person name="Obara M."/>
            <person name="Oguri Y."/>
            <person name="Olmstead R.G."/>
            <person name="Onodera N."/>
            <person name="Petersen B.L."/>
            <person name="Pils B."/>
            <person name="Prigge M."/>
            <person name="Rensing S.A."/>
            <person name="Riano-Pachon D.M."/>
            <person name="Roberts A.W."/>
            <person name="Sato Y."/>
            <person name="Scheller H.V."/>
            <person name="Schulz B."/>
            <person name="Schulz C."/>
            <person name="Shakirov E.V."/>
            <person name="Shibagaki N."/>
            <person name="Shinohara N."/>
            <person name="Shippen D.E."/>
            <person name="Soerensen I."/>
            <person name="Sotooka R."/>
            <person name="Sugimoto N."/>
            <person name="Sugita M."/>
            <person name="Sumikawa N."/>
            <person name="Tanurdzic M."/>
            <person name="Theissen G."/>
            <person name="Ulvskov P."/>
            <person name="Wakazuki S."/>
            <person name="Weng J.K."/>
            <person name="Willats W.W."/>
            <person name="Wipf D."/>
            <person name="Wolf P.G."/>
            <person name="Yang L."/>
            <person name="Zimmer A.D."/>
            <person name="Zhu Q."/>
            <person name="Mitros T."/>
            <person name="Hellsten U."/>
            <person name="Loque D."/>
            <person name="Otillar R."/>
            <person name="Salamov A."/>
            <person name="Schmutz J."/>
            <person name="Shapiro H."/>
            <person name="Lindquist E."/>
            <person name="Lucas S."/>
            <person name="Rokhsar D."/>
            <person name="Grigoriev I.V."/>
        </authorList>
    </citation>
    <scope>NUCLEOTIDE SEQUENCE [LARGE SCALE GENOMIC DNA]</scope>
</reference>